<reference evidence="5 6" key="1">
    <citation type="submission" date="2019-02" db="EMBL/GenBank/DDBJ databases">
        <title>Paenibacillus sp. nov., isolated from surface-sterilized tissue of Thalictrum simplex L.</title>
        <authorList>
            <person name="Tuo L."/>
        </authorList>
    </citation>
    <scope>NUCLEOTIDE SEQUENCE [LARGE SCALE GENOMIC DNA]</scope>
    <source>
        <strain evidence="5 6">N2SHLJ1</strain>
    </source>
</reference>
<dbReference type="SUPFAM" id="SSF46785">
    <property type="entry name" value="Winged helix' DNA-binding domain"/>
    <property type="match status" value="1"/>
</dbReference>
<dbReference type="InterPro" id="IPR014036">
    <property type="entry name" value="DeoR-like_C"/>
</dbReference>
<dbReference type="PANTHER" id="PTHR30363">
    <property type="entry name" value="HTH-TYPE TRANSCRIPTIONAL REGULATOR SRLR-RELATED"/>
    <property type="match status" value="1"/>
</dbReference>
<comment type="caution">
    <text evidence="5">The sequence shown here is derived from an EMBL/GenBank/DDBJ whole genome shotgun (WGS) entry which is preliminary data.</text>
</comment>
<evidence type="ECO:0000259" key="4">
    <source>
        <dbReference type="PROSITE" id="PS51000"/>
    </source>
</evidence>
<dbReference type="GO" id="GO:0003677">
    <property type="term" value="F:DNA binding"/>
    <property type="evidence" value="ECO:0007669"/>
    <property type="project" value="UniProtKB-KW"/>
</dbReference>
<proteinExistence type="predicted"/>
<dbReference type="InterPro" id="IPR037171">
    <property type="entry name" value="NagB/RpiA_transferase-like"/>
</dbReference>
<dbReference type="SMART" id="SM01134">
    <property type="entry name" value="DeoRC"/>
    <property type="match status" value="1"/>
</dbReference>
<accession>A0A4Q9DKB6</accession>
<organism evidence="5 6">
    <name type="scientific">Paenibacillus thalictri</name>
    <dbReference type="NCBI Taxonomy" id="2527873"/>
    <lineage>
        <taxon>Bacteria</taxon>
        <taxon>Bacillati</taxon>
        <taxon>Bacillota</taxon>
        <taxon>Bacilli</taxon>
        <taxon>Bacillales</taxon>
        <taxon>Paenibacillaceae</taxon>
        <taxon>Paenibacillus</taxon>
    </lineage>
</organism>
<keyword evidence="2" id="KW-0238">DNA-binding</keyword>
<dbReference type="SMART" id="SM00420">
    <property type="entry name" value="HTH_DEOR"/>
    <property type="match status" value="1"/>
</dbReference>
<dbReference type="OrthoDB" id="9798651at2"/>
<protein>
    <submittedName>
        <fullName evidence="5">DeoR/GlpR transcriptional regulator</fullName>
    </submittedName>
</protein>
<dbReference type="Proteomes" id="UP000293142">
    <property type="component" value="Unassembled WGS sequence"/>
</dbReference>
<dbReference type="Pfam" id="PF08220">
    <property type="entry name" value="HTH_DeoR"/>
    <property type="match status" value="1"/>
</dbReference>
<evidence type="ECO:0000313" key="6">
    <source>
        <dbReference type="Proteomes" id="UP000293142"/>
    </source>
</evidence>
<feature type="domain" description="HTH deoR-type" evidence="4">
    <location>
        <begin position="3"/>
        <end position="58"/>
    </location>
</feature>
<dbReference type="InterPro" id="IPR036390">
    <property type="entry name" value="WH_DNA-bd_sf"/>
</dbReference>
<dbReference type="GO" id="GO:0003700">
    <property type="term" value="F:DNA-binding transcription factor activity"/>
    <property type="evidence" value="ECO:0007669"/>
    <property type="project" value="InterPro"/>
</dbReference>
<dbReference type="AlphaFoldDB" id="A0A4Q9DKB6"/>
<keyword evidence="3" id="KW-0804">Transcription</keyword>
<evidence type="ECO:0000256" key="1">
    <source>
        <dbReference type="ARBA" id="ARBA00023015"/>
    </source>
</evidence>
<dbReference type="PROSITE" id="PS51000">
    <property type="entry name" value="HTH_DEOR_2"/>
    <property type="match status" value="1"/>
</dbReference>
<gene>
    <name evidence="5" type="ORF">EYB31_23945</name>
</gene>
<evidence type="ECO:0000256" key="3">
    <source>
        <dbReference type="ARBA" id="ARBA00023163"/>
    </source>
</evidence>
<keyword evidence="1" id="KW-0805">Transcription regulation</keyword>
<dbReference type="Gene3D" id="3.40.50.1360">
    <property type="match status" value="1"/>
</dbReference>
<name>A0A4Q9DKB6_9BACL</name>
<evidence type="ECO:0000256" key="2">
    <source>
        <dbReference type="ARBA" id="ARBA00023125"/>
    </source>
</evidence>
<dbReference type="InterPro" id="IPR018356">
    <property type="entry name" value="Tscrpt_reg_HTH_DeoR_CS"/>
</dbReference>
<dbReference type="InterPro" id="IPR001034">
    <property type="entry name" value="DeoR_HTH"/>
</dbReference>
<dbReference type="PANTHER" id="PTHR30363:SF51">
    <property type="entry name" value="HTH-TYPE TRANSCRIPTIONAL REPRESSOR GLCR"/>
    <property type="match status" value="1"/>
</dbReference>
<dbReference type="PRINTS" id="PR00037">
    <property type="entry name" value="HTHLACR"/>
</dbReference>
<sequence>MYQEERLIAIVEHMKIHRRISVETICDLYGVSRDTARRDMVKLEEQGTILRTRGGAILPTLSKDIPAYDKRLGDETGSKRAIGKLAASLIQDRDFLLMDASTTVRFAAEAMSTEKNVVVTNSIHIPLSLPKDKGIAVHLLGGQFNPDHHFIYGARTLEMLHDYHVDKLLLGICAITLDGLSTPFEEEGYVIREMLKRADQVILLADHSKFGKKQFHTVAGFEQIDIVITDRKPDPALEEVLNKHEVHIMLAEETMPS</sequence>
<dbReference type="EMBL" id="SIRE01000018">
    <property type="protein sequence ID" value="TBL75176.1"/>
    <property type="molecule type" value="Genomic_DNA"/>
</dbReference>
<keyword evidence="6" id="KW-1185">Reference proteome</keyword>
<dbReference type="InterPro" id="IPR036388">
    <property type="entry name" value="WH-like_DNA-bd_sf"/>
</dbReference>
<dbReference type="Pfam" id="PF00455">
    <property type="entry name" value="DeoRC"/>
    <property type="match status" value="1"/>
</dbReference>
<evidence type="ECO:0000313" key="5">
    <source>
        <dbReference type="EMBL" id="TBL75176.1"/>
    </source>
</evidence>
<dbReference type="Gene3D" id="1.10.10.10">
    <property type="entry name" value="Winged helix-like DNA-binding domain superfamily/Winged helix DNA-binding domain"/>
    <property type="match status" value="1"/>
</dbReference>
<dbReference type="SUPFAM" id="SSF100950">
    <property type="entry name" value="NagB/RpiA/CoA transferase-like"/>
    <property type="match status" value="1"/>
</dbReference>
<dbReference type="PROSITE" id="PS00894">
    <property type="entry name" value="HTH_DEOR_1"/>
    <property type="match status" value="1"/>
</dbReference>
<dbReference type="InterPro" id="IPR050313">
    <property type="entry name" value="Carb_Metab_HTH_regulators"/>
</dbReference>